<dbReference type="AlphaFoldDB" id="A0A084SS15"/>
<comment type="subcellular location">
    <subcellularLocation>
        <location evidence="9">Cell membrane</location>
        <topology evidence="9">Multi-pass membrane protein</topology>
    </subcellularLocation>
</comment>
<evidence type="ECO:0000313" key="12">
    <source>
        <dbReference type="Proteomes" id="UP000028547"/>
    </source>
</evidence>
<comment type="function">
    <text evidence="9">This protein specifically catalyzes the removal of signal peptides from prolipoproteins.</text>
</comment>
<sequence>MPRKYILLLAVALGVIVLDQWTKYLVVRELTTRFDDRPTLGERLSAMYGEPPPQGFDGLHYRSKRYIEVSDSFFRLRYAENPGAAWGLFRTLPPATRGLLFHVVSIGAVVLITWYFSKLSGKDPQERWALWGLPLVLGGAIGNYIDRIARAFVIDFLEAHWYDKAAWPSFNVADSAIVVGVGLLMVDAFVRKETPDDKETPKQDKSATA</sequence>
<dbReference type="NCBIfam" id="TIGR00077">
    <property type="entry name" value="lspA"/>
    <property type="match status" value="1"/>
</dbReference>
<dbReference type="UniPathway" id="UPA00665"/>
<gene>
    <name evidence="9" type="primary">lspA</name>
    <name evidence="11" type="ORF">Q664_23150</name>
</gene>
<comment type="caution">
    <text evidence="9">Lacks conserved residue(s) required for the propagation of feature annotation.</text>
</comment>
<evidence type="ECO:0000256" key="10">
    <source>
        <dbReference type="RuleBase" id="RU004181"/>
    </source>
</evidence>
<comment type="caution">
    <text evidence="11">The sequence shown here is derived from an EMBL/GenBank/DDBJ whole genome shotgun (WGS) entry which is preliminary data.</text>
</comment>
<dbReference type="EMBL" id="JPMI01000154">
    <property type="protein sequence ID" value="KFA91250.1"/>
    <property type="molecule type" value="Genomic_DNA"/>
</dbReference>
<dbReference type="Pfam" id="PF01252">
    <property type="entry name" value="Peptidase_A8"/>
    <property type="match status" value="1"/>
</dbReference>
<evidence type="ECO:0000256" key="4">
    <source>
        <dbReference type="ARBA" id="ARBA00022692"/>
    </source>
</evidence>
<evidence type="ECO:0000256" key="6">
    <source>
        <dbReference type="ARBA" id="ARBA00022801"/>
    </source>
</evidence>
<organism evidence="11 12">
    <name type="scientific">Archangium violaceum Cb vi76</name>
    <dbReference type="NCBI Taxonomy" id="1406225"/>
    <lineage>
        <taxon>Bacteria</taxon>
        <taxon>Pseudomonadati</taxon>
        <taxon>Myxococcota</taxon>
        <taxon>Myxococcia</taxon>
        <taxon>Myxococcales</taxon>
        <taxon>Cystobacterineae</taxon>
        <taxon>Archangiaceae</taxon>
        <taxon>Archangium</taxon>
    </lineage>
</organism>
<dbReference type="GO" id="GO:0006508">
    <property type="term" value="P:proteolysis"/>
    <property type="evidence" value="ECO:0007669"/>
    <property type="project" value="UniProtKB-KW"/>
</dbReference>
<comment type="catalytic activity">
    <reaction evidence="9">
        <text>Release of signal peptides from bacterial membrane prolipoproteins. Hydrolyzes -Xaa-Yaa-Zaa-|-(S,diacylglyceryl)Cys-, in which Xaa is hydrophobic (preferably Leu), and Yaa (Ala or Ser) and Zaa (Gly or Ala) have small, neutral side chains.</text>
        <dbReference type="EC" id="3.4.23.36"/>
    </reaction>
</comment>
<dbReference type="PRINTS" id="PR00781">
    <property type="entry name" value="LIPOSIGPTASE"/>
</dbReference>
<keyword evidence="4 9" id="KW-0812">Transmembrane</keyword>
<evidence type="ECO:0000313" key="11">
    <source>
        <dbReference type="EMBL" id="KFA91250.1"/>
    </source>
</evidence>
<dbReference type="NCBIfam" id="NF011355">
    <property type="entry name" value="PRK14773.1"/>
    <property type="match status" value="1"/>
</dbReference>
<dbReference type="GO" id="GO:0004190">
    <property type="term" value="F:aspartic-type endopeptidase activity"/>
    <property type="evidence" value="ECO:0007669"/>
    <property type="project" value="UniProtKB-UniRule"/>
</dbReference>
<dbReference type="InterPro" id="IPR001872">
    <property type="entry name" value="Peptidase_A8"/>
</dbReference>
<proteinExistence type="inferred from homology"/>
<dbReference type="EC" id="3.4.23.36" evidence="9"/>
<dbReference type="PANTHER" id="PTHR33695:SF1">
    <property type="entry name" value="LIPOPROTEIN SIGNAL PEPTIDASE"/>
    <property type="match status" value="1"/>
</dbReference>
<feature type="transmembrane region" description="Helical" evidence="9">
    <location>
        <begin position="128"/>
        <end position="145"/>
    </location>
</feature>
<evidence type="ECO:0000256" key="8">
    <source>
        <dbReference type="ARBA" id="ARBA00023136"/>
    </source>
</evidence>
<keyword evidence="3 9" id="KW-0645">Protease</keyword>
<dbReference type="Proteomes" id="UP000028547">
    <property type="component" value="Unassembled WGS sequence"/>
</dbReference>
<comment type="similarity">
    <text evidence="1 9 10">Belongs to the peptidase A8 family.</text>
</comment>
<dbReference type="HAMAP" id="MF_00161">
    <property type="entry name" value="LspA"/>
    <property type="match status" value="1"/>
</dbReference>
<protein>
    <recommendedName>
        <fullName evidence="9">Lipoprotein signal peptidase</fullName>
        <ecNumber evidence="9">3.4.23.36</ecNumber>
    </recommendedName>
    <alternativeName>
        <fullName evidence="9">Prolipoprotein signal peptidase</fullName>
    </alternativeName>
    <alternativeName>
        <fullName evidence="9">Signal peptidase II</fullName>
        <shortName evidence="9">SPase II</shortName>
    </alternativeName>
</protein>
<keyword evidence="2 9" id="KW-1003">Cell membrane</keyword>
<evidence type="ECO:0000256" key="1">
    <source>
        <dbReference type="ARBA" id="ARBA00006139"/>
    </source>
</evidence>
<dbReference type="GO" id="GO:0005886">
    <property type="term" value="C:plasma membrane"/>
    <property type="evidence" value="ECO:0007669"/>
    <property type="project" value="UniProtKB-SubCell"/>
</dbReference>
<comment type="pathway">
    <text evidence="9">Protein modification; lipoprotein biosynthesis (signal peptide cleavage).</text>
</comment>
<evidence type="ECO:0000256" key="5">
    <source>
        <dbReference type="ARBA" id="ARBA00022750"/>
    </source>
</evidence>
<keyword evidence="8 9" id="KW-0472">Membrane</keyword>
<keyword evidence="5 9" id="KW-0064">Aspartyl protease</keyword>
<keyword evidence="7 9" id="KW-1133">Transmembrane helix</keyword>
<keyword evidence="6 9" id="KW-0378">Hydrolase</keyword>
<feature type="active site" evidence="9">
    <location>
        <position position="155"/>
    </location>
</feature>
<feature type="transmembrane region" description="Helical" evidence="9">
    <location>
        <begin position="99"/>
        <end position="116"/>
    </location>
</feature>
<feature type="active site" evidence="9">
    <location>
        <position position="174"/>
    </location>
</feature>
<evidence type="ECO:0000256" key="7">
    <source>
        <dbReference type="ARBA" id="ARBA00022989"/>
    </source>
</evidence>
<accession>A0A084SS15</accession>
<reference evidence="11 12" key="1">
    <citation type="submission" date="2014-07" db="EMBL/GenBank/DDBJ databases">
        <title>Draft Genome Sequence of Gephyronic Acid Producer, Cystobacter violaceus Strain Cb vi76.</title>
        <authorList>
            <person name="Stevens D.C."/>
            <person name="Young J."/>
            <person name="Carmichael R."/>
            <person name="Tan J."/>
            <person name="Taylor R.E."/>
        </authorList>
    </citation>
    <scope>NUCLEOTIDE SEQUENCE [LARGE SCALE GENOMIC DNA]</scope>
    <source>
        <strain evidence="11 12">Cb vi76</strain>
    </source>
</reference>
<dbReference type="PANTHER" id="PTHR33695">
    <property type="entry name" value="LIPOPROTEIN SIGNAL PEPTIDASE"/>
    <property type="match status" value="1"/>
</dbReference>
<evidence type="ECO:0000256" key="2">
    <source>
        <dbReference type="ARBA" id="ARBA00022475"/>
    </source>
</evidence>
<name>A0A084SS15_9BACT</name>
<evidence type="ECO:0000256" key="9">
    <source>
        <dbReference type="HAMAP-Rule" id="MF_00161"/>
    </source>
</evidence>
<dbReference type="RefSeq" id="WP_043399223.1">
    <property type="nucleotide sequence ID" value="NZ_JPMI01000154.1"/>
</dbReference>
<evidence type="ECO:0000256" key="3">
    <source>
        <dbReference type="ARBA" id="ARBA00022670"/>
    </source>
</evidence>